<sequence>MSESVQVIIHRIEKIEKELEELKLELLKLQVEKEEAEIIPEEEYRDLMKKAEHLKNNPSEGLSADEAIQELLS</sequence>
<dbReference type="GeneID" id="58919164"/>
<dbReference type="KEGG" id="tcq:TIRI35C_1423"/>
<evidence type="ECO:0000256" key="1">
    <source>
        <dbReference type="SAM" id="Coils"/>
    </source>
</evidence>
<feature type="coiled-coil region" evidence="1">
    <location>
        <begin position="5"/>
        <end position="39"/>
    </location>
</feature>
<accession>A0A7G2D7K1</accession>
<dbReference type="EMBL" id="LR881183">
    <property type="protein sequence ID" value="CAD5244577.1"/>
    <property type="molecule type" value="Genomic_DNA"/>
</dbReference>
<dbReference type="AlphaFoldDB" id="A0A7G2D7K1"/>
<protein>
    <submittedName>
        <fullName evidence="2">Uncharacterized protein</fullName>
    </submittedName>
</protein>
<evidence type="ECO:0000313" key="2">
    <source>
        <dbReference type="EMBL" id="CAD5244577.1"/>
    </source>
</evidence>
<organism evidence="2 3">
    <name type="scientific">Thermococcus camini</name>
    <dbReference type="NCBI Taxonomy" id="2016373"/>
    <lineage>
        <taxon>Archaea</taxon>
        <taxon>Methanobacteriati</taxon>
        <taxon>Methanobacteriota</taxon>
        <taxon>Thermococci</taxon>
        <taxon>Thermococcales</taxon>
        <taxon>Thermococcaceae</taxon>
        <taxon>Thermococcus</taxon>
    </lineage>
</organism>
<proteinExistence type="predicted"/>
<reference evidence="2 3" key="1">
    <citation type="submission" date="2020-09" db="EMBL/GenBank/DDBJ databases">
        <authorList>
            <person name="Courtine D."/>
        </authorList>
    </citation>
    <scope>NUCLEOTIDE SEQUENCE [LARGE SCALE GENOMIC DNA]</scope>
    <source>
        <strain evidence="2 3">IRI35c</strain>
    </source>
</reference>
<dbReference type="Proteomes" id="UP000516304">
    <property type="component" value="Chromosome TIRI35C"/>
</dbReference>
<gene>
    <name evidence="2" type="ORF">TIRI35C_1423</name>
</gene>
<keyword evidence="1" id="KW-0175">Coiled coil</keyword>
<dbReference type="RefSeq" id="WP_188202303.1">
    <property type="nucleotide sequence ID" value="NZ_LR881183.1"/>
</dbReference>
<keyword evidence="3" id="KW-1185">Reference proteome</keyword>
<name>A0A7G2D7K1_9EURY</name>
<evidence type="ECO:0000313" key="3">
    <source>
        <dbReference type="Proteomes" id="UP000516304"/>
    </source>
</evidence>